<keyword evidence="1" id="KW-0285">Flavoprotein</keyword>
<dbReference type="InterPro" id="IPR046373">
    <property type="entry name" value="Acyl-CoA_Oxase/DH_mid-dom_sf"/>
</dbReference>
<dbReference type="InterPro" id="IPR013786">
    <property type="entry name" value="AcylCoA_DH/ox_N"/>
</dbReference>
<feature type="domain" description="Acyl-CoA dehydrogenase C-terminal" evidence="7">
    <location>
        <begin position="242"/>
        <end position="382"/>
    </location>
</feature>
<comment type="similarity">
    <text evidence="3">Belongs to the HpaH/HsaA monooxygenase family.</text>
</comment>
<dbReference type="GO" id="GO:0050660">
    <property type="term" value="F:flavin adenine dinucleotide binding"/>
    <property type="evidence" value="ECO:0007669"/>
    <property type="project" value="InterPro"/>
</dbReference>
<dbReference type="Pfam" id="PF08028">
    <property type="entry name" value="Acyl-CoA_dh_2"/>
    <property type="match status" value="1"/>
</dbReference>
<evidence type="ECO:0000256" key="1">
    <source>
        <dbReference type="ARBA" id="ARBA00022630"/>
    </source>
</evidence>
<dbReference type="EMBL" id="FQUZ01000001">
    <property type="protein sequence ID" value="SHE33145.1"/>
    <property type="molecule type" value="Genomic_DNA"/>
</dbReference>
<dbReference type="PIRSF" id="PIRSF016578">
    <property type="entry name" value="HsaA"/>
    <property type="match status" value="1"/>
</dbReference>
<dbReference type="GO" id="GO:0005737">
    <property type="term" value="C:cytoplasm"/>
    <property type="evidence" value="ECO:0007669"/>
    <property type="project" value="TreeGrafter"/>
</dbReference>
<reference evidence="8 9" key="1">
    <citation type="submission" date="2016-11" db="EMBL/GenBank/DDBJ databases">
        <authorList>
            <person name="Jaros S."/>
            <person name="Januszkiewicz K."/>
            <person name="Wedrychowicz H."/>
        </authorList>
    </citation>
    <scope>NUCLEOTIDE SEQUENCE [LARGE SCALE GENOMIC DNA]</scope>
    <source>
        <strain evidence="8 9">DSM 16112</strain>
    </source>
</reference>
<dbReference type="GO" id="GO:0003995">
    <property type="term" value="F:acyl-CoA dehydrogenase activity"/>
    <property type="evidence" value="ECO:0007669"/>
    <property type="project" value="TreeGrafter"/>
</dbReference>
<evidence type="ECO:0000313" key="9">
    <source>
        <dbReference type="Proteomes" id="UP000184327"/>
    </source>
</evidence>
<evidence type="ECO:0000259" key="5">
    <source>
        <dbReference type="Pfam" id="PF02770"/>
    </source>
</evidence>
<dbReference type="SUPFAM" id="SSF47203">
    <property type="entry name" value="Acyl-CoA dehydrogenase C-terminal domain-like"/>
    <property type="match status" value="1"/>
</dbReference>
<dbReference type="InterPro" id="IPR036250">
    <property type="entry name" value="AcylCo_DH-like_C"/>
</dbReference>
<name>A0A1M4SLT2_9BURK</name>
<evidence type="ECO:0000256" key="4">
    <source>
        <dbReference type="SAM" id="MobiDB-lite"/>
    </source>
</evidence>
<accession>A0A1M4SLT2</accession>
<dbReference type="Pfam" id="PF02771">
    <property type="entry name" value="Acyl-CoA_dh_N"/>
    <property type="match status" value="1"/>
</dbReference>
<feature type="region of interest" description="Disordered" evidence="4">
    <location>
        <begin position="409"/>
        <end position="436"/>
    </location>
</feature>
<feature type="domain" description="Acyl-CoA dehydrogenase/oxidase N-terminal" evidence="6">
    <location>
        <begin position="31"/>
        <end position="124"/>
    </location>
</feature>
<dbReference type="Pfam" id="PF02770">
    <property type="entry name" value="Acyl-CoA_dh_M"/>
    <property type="match status" value="1"/>
</dbReference>
<dbReference type="GO" id="GO:0033539">
    <property type="term" value="P:fatty acid beta-oxidation using acyl-CoA dehydrogenase"/>
    <property type="evidence" value="ECO:0007669"/>
    <property type="project" value="TreeGrafter"/>
</dbReference>
<dbReference type="SUPFAM" id="SSF56645">
    <property type="entry name" value="Acyl-CoA dehydrogenase NM domain-like"/>
    <property type="match status" value="1"/>
</dbReference>
<dbReference type="Gene3D" id="2.40.110.10">
    <property type="entry name" value="Butyryl-CoA Dehydrogenase, subunit A, domain 2"/>
    <property type="match status" value="1"/>
</dbReference>
<evidence type="ECO:0000256" key="2">
    <source>
        <dbReference type="ARBA" id="ARBA00023002"/>
    </source>
</evidence>
<dbReference type="Proteomes" id="UP000184327">
    <property type="component" value="Unassembled WGS sequence"/>
</dbReference>
<feature type="domain" description="Acyl-CoA oxidase/dehydrogenase middle" evidence="5">
    <location>
        <begin position="141"/>
        <end position="219"/>
    </location>
</feature>
<evidence type="ECO:0000259" key="7">
    <source>
        <dbReference type="Pfam" id="PF08028"/>
    </source>
</evidence>
<dbReference type="RefSeq" id="WP_073353416.1">
    <property type="nucleotide sequence ID" value="NZ_FQUZ01000001.1"/>
</dbReference>
<dbReference type="InterPro" id="IPR013107">
    <property type="entry name" value="Acyl-CoA_DH_C"/>
</dbReference>
<proteinExistence type="inferred from homology"/>
<evidence type="ECO:0000256" key="3">
    <source>
        <dbReference type="ARBA" id="ARBA00049661"/>
    </source>
</evidence>
<keyword evidence="2" id="KW-0560">Oxidoreductase</keyword>
<organism evidence="8 9">
    <name type="scientific">Lampropedia hyalina DSM 16112</name>
    <dbReference type="NCBI Taxonomy" id="1122156"/>
    <lineage>
        <taxon>Bacteria</taxon>
        <taxon>Pseudomonadati</taxon>
        <taxon>Pseudomonadota</taxon>
        <taxon>Betaproteobacteria</taxon>
        <taxon>Burkholderiales</taxon>
        <taxon>Comamonadaceae</taxon>
        <taxon>Lampropedia</taxon>
    </lineage>
</organism>
<dbReference type="InterPro" id="IPR050741">
    <property type="entry name" value="Acyl-CoA_dehydrogenase"/>
</dbReference>
<dbReference type="InterPro" id="IPR009100">
    <property type="entry name" value="AcylCoA_DH/oxidase_NM_dom_sf"/>
</dbReference>
<dbReference type="InterPro" id="IPR037069">
    <property type="entry name" value="AcylCoA_DH/ox_N_sf"/>
</dbReference>
<dbReference type="Gene3D" id="1.20.140.10">
    <property type="entry name" value="Butyryl-CoA Dehydrogenase, subunit A, domain 3"/>
    <property type="match status" value="1"/>
</dbReference>
<sequence>MTASLPSSWGQGPSDRYETLVAPLRRVFHRIRERAVQRELEHELLFSEVQALRDAGLTRWRLPPELGGQGATLPELFAALIELGEADPNVVNALRSHLGFVEEVIDSVDSPWRTHWLQRLAAGDFSGSGFSETGEHVLGTLGTRLTPDVQAGQWRLNGAKFYTTGSLYADWINLTAQAPDGRIVGVLVPTKSEGVEILDDWDGFGQQLSASGTARFENVLIDDALIKPSAERFRYSSGFFQLVHVATLAGIARAAASEVAPLVAARTRIYGGRTQVRRFSEDPQILQVVGRVHSLAYVAGAAAVQAARALQRAADARGSGDEQARDEAYALSDIEVSQTVTVVTDLALEATTRLFDALGASAAKRGYGLDRHWRNARTLSSHNPRVYHDRQVGNWHVNGTPPPAKVGIGTAPVGDGQAASASEASGPSKAAAVVAA</sequence>
<keyword evidence="9" id="KW-1185">Reference proteome</keyword>
<dbReference type="PANTHER" id="PTHR48083:SF19">
    <property type="entry name" value="FLAVIN-DEPENDENT MONOOXYGENASE, OXYGENASE SUBUNIT HSAA"/>
    <property type="match status" value="1"/>
</dbReference>
<evidence type="ECO:0000259" key="6">
    <source>
        <dbReference type="Pfam" id="PF02771"/>
    </source>
</evidence>
<dbReference type="OrthoDB" id="6184213at2"/>
<gene>
    <name evidence="8" type="ORF">SAMN02745117_00150</name>
</gene>
<dbReference type="STRING" id="1122156.SAMN02745117_00150"/>
<dbReference type="PANTHER" id="PTHR48083">
    <property type="entry name" value="MEDIUM-CHAIN SPECIFIC ACYL-COA DEHYDROGENASE, MITOCHONDRIAL-RELATED"/>
    <property type="match status" value="1"/>
</dbReference>
<dbReference type="InterPro" id="IPR006091">
    <property type="entry name" value="Acyl-CoA_Oxase/DH_mid-dom"/>
</dbReference>
<protein>
    <submittedName>
        <fullName evidence="8">Acyl-CoA dehydrogenase</fullName>
    </submittedName>
</protein>
<evidence type="ECO:0000313" key="8">
    <source>
        <dbReference type="EMBL" id="SHE33145.1"/>
    </source>
</evidence>
<dbReference type="Gene3D" id="1.10.540.10">
    <property type="entry name" value="Acyl-CoA dehydrogenase/oxidase, N-terminal domain"/>
    <property type="match status" value="1"/>
</dbReference>
<dbReference type="AlphaFoldDB" id="A0A1M4SLT2"/>
<dbReference type="GO" id="GO:0016712">
    <property type="term" value="F:oxidoreductase activity, acting on paired donors, with incorporation or reduction of molecular oxygen, reduced flavin or flavoprotein as one donor, and incorporation of one atom of oxygen"/>
    <property type="evidence" value="ECO:0007669"/>
    <property type="project" value="TreeGrafter"/>
</dbReference>